<proteinExistence type="predicted"/>
<keyword evidence="3" id="KW-1185">Reference proteome</keyword>
<reference evidence="2 3" key="1">
    <citation type="submission" date="2019-03" db="EMBL/GenBank/DDBJ databases">
        <title>Primorskyibacter sp. SS33 isolated from sediments.</title>
        <authorList>
            <person name="Xunke S."/>
        </authorList>
    </citation>
    <scope>NUCLEOTIDE SEQUENCE [LARGE SCALE GENOMIC DNA]</scope>
    <source>
        <strain evidence="2 3">SS33</strain>
    </source>
</reference>
<keyword evidence="1" id="KW-0732">Signal</keyword>
<dbReference type="RefSeq" id="WP_133395791.1">
    <property type="nucleotide sequence ID" value="NZ_SNAA01000003.1"/>
</dbReference>
<dbReference type="PROSITE" id="PS51257">
    <property type="entry name" value="PROKAR_LIPOPROTEIN"/>
    <property type="match status" value="1"/>
</dbReference>
<dbReference type="Proteomes" id="UP000295701">
    <property type="component" value="Unassembled WGS sequence"/>
</dbReference>
<name>A0A4R6ACV5_9RHOB</name>
<evidence type="ECO:0000256" key="1">
    <source>
        <dbReference type="SAM" id="SignalP"/>
    </source>
</evidence>
<evidence type="ECO:0008006" key="4">
    <source>
        <dbReference type="Google" id="ProtNLM"/>
    </source>
</evidence>
<accession>A0A4R6ACV5</accession>
<sequence length="99" mass="10817">MQKLVYVTVAALAVAGCANAGVIERACLESNRSGTSPQLCGCIQNVADVTLTTRDQRLAAKFFAEPGKSQEIRTSDRRDHEAFWKKYHAFGSNAESYCS</sequence>
<feature type="signal peptide" evidence="1">
    <location>
        <begin position="1"/>
        <end position="20"/>
    </location>
</feature>
<dbReference type="AlphaFoldDB" id="A0A4R6ACV5"/>
<dbReference type="EMBL" id="SNAA01000003">
    <property type="protein sequence ID" value="TDL81841.1"/>
    <property type="molecule type" value="Genomic_DNA"/>
</dbReference>
<comment type="caution">
    <text evidence="2">The sequence shown here is derived from an EMBL/GenBank/DDBJ whole genome shotgun (WGS) entry which is preliminary data.</text>
</comment>
<dbReference type="OrthoDB" id="7659053at2"/>
<evidence type="ECO:0000313" key="3">
    <source>
        <dbReference type="Proteomes" id="UP000295701"/>
    </source>
</evidence>
<gene>
    <name evidence="2" type="ORF">E2L08_04085</name>
</gene>
<protein>
    <recommendedName>
        <fullName evidence="4">Arginine transporter</fullName>
    </recommendedName>
</protein>
<feature type="chain" id="PRO_5020543472" description="Arginine transporter" evidence="1">
    <location>
        <begin position="21"/>
        <end position="99"/>
    </location>
</feature>
<organism evidence="2 3">
    <name type="scientific">Palleronia sediminis</name>
    <dbReference type="NCBI Taxonomy" id="2547833"/>
    <lineage>
        <taxon>Bacteria</taxon>
        <taxon>Pseudomonadati</taxon>
        <taxon>Pseudomonadota</taxon>
        <taxon>Alphaproteobacteria</taxon>
        <taxon>Rhodobacterales</taxon>
        <taxon>Roseobacteraceae</taxon>
        <taxon>Palleronia</taxon>
    </lineage>
</organism>
<evidence type="ECO:0000313" key="2">
    <source>
        <dbReference type="EMBL" id="TDL81841.1"/>
    </source>
</evidence>